<keyword evidence="2" id="KW-1185">Reference proteome</keyword>
<dbReference type="GeneID" id="38779321"/>
<organism evidence="1 2">
    <name type="scientific">Sparassis crispa</name>
    <dbReference type="NCBI Taxonomy" id="139825"/>
    <lineage>
        <taxon>Eukaryota</taxon>
        <taxon>Fungi</taxon>
        <taxon>Dikarya</taxon>
        <taxon>Basidiomycota</taxon>
        <taxon>Agaricomycotina</taxon>
        <taxon>Agaricomycetes</taxon>
        <taxon>Polyporales</taxon>
        <taxon>Sparassidaceae</taxon>
        <taxon>Sparassis</taxon>
    </lineage>
</organism>
<dbReference type="EMBL" id="BFAD01000004">
    <property type="protein sequence ID" value="GBE82404.1"/>
    <property type="molecule type" value="Genomic_DNA"/>
</dbReference>
<sequence length="85" mass="9287">MECNMFAAILETPASVFEATGHLGDALHAVEEIVHTMYNFPAFQGRNAQLARALRWAARLLRAVDRAVEGRPSRTVGRMDSAGTS</sequence>
<reference evidence="1 2" key="1">
    <citation type="journal article" date="2018" name="Sci. Rep.">
        <title>Genome sequence of the cauliflower mushroom Sparassis crispa (Hanabiratake) and its association with beneficial usage.</title>
        <authorList>
            <person name="Kiyama R."/>
            <person name="Furutani Y."/>
            <person name="Kawaguchi K."/>
            <person name="Nakanishi T."/>
        </authorList>
    </citation>
    <scope>NUCLEOTIDE SEQUENCE [LARGE SCALE GENOMIC DNA]</scope>
</reference>
<evidence type="ECO:0000313" key="1">
    <source>
        <dbReference type="EMBL" id="GBE82404.1"/>
    </source>
</evidence>
<name>A0A401GJS3_9APHY</name>
<gene>
    <name evidence="1" type="ORF">SCP_0407880</name>
</gene>
<proteinExistence type="predicted"/>
<accession>A0A401GJS3</accession>
<protein>
    <submittedName>
        <fullName evidence="1">Uncharacterized protein</fullName>
    </submittedName>
</protein>
<dbReference type="AlphaFoldDB" id="A0A401GJS3"/>
<dbReference type="Proteomes" id="UP000287166">
    <property type="component" value="Unassembled WGS sequence"/>
</dbReference>
<dbReference type="InParanoid" id="A0A401GJS3"/>
<dbReference type="RefSeq" id="XP_027613317.1">
    <property type="nucleotide sequence ID" value="XM_027757516.1"/>
</dbReference>
<comment type="caution">
    <text evidence="1">The sequence shown here is derived from an EMBL/GenBank/DDBJ whole genome shotgun (WGS) entry which is preliminary data.</text>
</comment>
<evidence type="ECO:0000313" key="2">
    <source>
        <dbReference type="Proteomes" id="UP000287166"/>
    </source>
</evidence>